<evidence type="ECO:0000313" key="4">
    <source>
        <dbReference type="EMBL" id="GGW60468.1"/>
    </source>
</evidence>
<feature type="domain" description="STAS" evidence="3">
    <location>
        <begin position="16"/>
        <end position="111"/>
    </location>
</feature>
<organism evidence="4 5">
    <name type="scientific">Streptomyces lucensis JCM 4490</name>
    <dbReference type="NCBI Taxonomy" id="1306176"/>
    <lineage>
        <taxon>Bacteria</taxon>
        <taxon>Bacillati</taxon>
        <taxon>Actinomycetota</taxon>
        <taxon>Actinomycetes</taxon>
        <taxon>Kitasatosporales</taxon>
        <taxon>Streptomycetaceae</taxon>
        <taxon>Streptomyces</taxon>
    </lineage>
</organism>
<evidence type="ECO:0000256" key="1">
    <source>
        <dbReference type="ARBA" id="ARBA00009013"/>
    </source>
</evidence>
<gene>
    <name evidence="4" type="ORF">GCM10010503_42270</name>
</gene>
<dbReference type="NCBIfam" id="TIGR00377">
    <property type="entry name" value="ant_ant_sig"/>
    <property type="match status" value="1"/>
</dbReference>
<evidence type="ECO:0000256" key="2">
    <source>
        <dbReference type="RuleBase" id="RU003749"/>
    </source>
</evidence>
<reference evidence="4" key="1">
    <citation type="journal article" date="2014" name="Int. J. Syst. Evol. Microbiol.">
        <title>Complete genome sequence of Corynebacterium casei LMG S-19264T (=DSM 44701T), isolated from a smear-ripened cheese.</title>
        <authorList>
            <consortium name="US DOE Joint Genome Institute (JGI-PGF)"/>
            <person name="Walter F."/>
            <person name="Albersmeier A."/>
            <person name="Kalinowski J."/>
            <person name="Ruckert C."/>
        </authorList>
    </citation>
    <scope>NUCLEOTIDE SEQUENCE</scope>
    <source>
        <strain evidence="4">JCM 4490</strain>
    </source>
</reference>
<dbReference type="InterPro" id="IPR003658">
    <property type="entry name" value="Anti-sigma_ant"/>
</dbReference>
<comment type="caution">
    <text evidence="4">The sequence shown here is derived from an EMBL/GenBank/DDBJ whole genome shotgun (WGS) entry which is preliminary data.</text>
</comment>
<dbReference type="EMBL" id="BMUE01000008">
    <property type="protein sequence ID" value="GGW60468.1"/>
    <property type="molecule type" value="Genomic_DNA"/>
</dbReference>
<dbReference type="Proteomes" id="UP000620224">
    <property type="component" value="Unassembled WGS sequence"/>
</dbReference>
<dbReference type="InterPro" id="IPR002645">
    <property type="entry name" value="STAS_dom"/>
</dbReference>
<dbReference type="PROSITE" id="PS50801">
    <property type="entry name" value="STAS"/>
    <property type="match status" value="1"/>
</dbReference>
<dbReference type="PANTHER" id="PTHR33495:SF2">
    <property type="entry name" value="ANTI-SIGMA FACTOR ANTAGONIST TM_1081-RELATED"/>
    <property type="match status" value="1"/>
</dbReference>
<dbReference type="RefSeq" id="WP_190016834.1">
    <property type="nucleotide sequence ID" value="NZ_BMUE01000008.1"/>
</dbReference>
<protein>
    <recommendedName>
        <fullName evidence="2">Anti-sigma factor antagonist</fullName>
    </recommendedName>
</protein>
<dbReference type="InterPro" id="IPR058548">
    <property type="entry name" value="MlaB-like_STAS"/>
</dbReference>
<dbReference type="Pfam" id="PF13466">
    <property type="entry name" value="STAS_2"/>
    <property type="match status" value="1"/>
</dbReference>
<dbReference type="AlphaFoldDB" id="A0A918J9D4"/>
<dbReference type="Gene3D" id="3.30.750.24">
    <property type="entry name" value="STAS domain"/>
    <property type="match status" value="1"/>
</dbReference>
<accession>A0A918J9D4</accession>
<comment type="similarity">
    <text evidence="1 2">Belongs to the anti-sigma-factor antagonist family.</text>
</comment>
<dbReference type="PANTHER" id="PTHR33495">
    <property type="entry name" value="ANTI-SIGMA FACTOR ANTAGONIST TM_1081-RELATED-RELATED"/>
    <property type="match status" value="1"/>
</dbReference>
<dbReference type="GO" id="GO:0043856">
    <property type="term" value="F:anti-sigma factor antagonist activity"/>
    <property type="evidence" value="ECO:0007669"/>
    <property type="project" value="InterPro"/>
</dbReference>
<evidence type="ECO:0000313" key="5">
    <source>
        <dbReference type="Proteomes" id="UP000620224"/>
    </source>
</evidence>
<sequence length="111" mass="11526">MTPLNITHRDAATGPVLHVAGELDYDQAAALRRQVEDVGLGPGQCLTLDLAGLEFCDSTGITVLLAAWQHARSAGADIVLAAVPSSLRRVFTIVGLDQVFNLEAGTDASGA</sequence>
<proteinExistence type="inferred from homology"/>
<dbReference type="InterPro" id="IPR036513">
    <property type="entry name" value="STAS_dom_sf"/>
</dbReference>
<dbReference type="SUPFAM" id="SSF52091">
    <property type="entry name" value="SpoIIaa-like"/>
    <property type="match status" value="1"/>
</dbReference>
<name>A0A918J9D4_9ACTN</name>
<keyword evidence="5" id="KW-1185">Reference proteome</keyword>
<evidence type="ECO:0000259" key="3">
    <source>
        <dbReference type="PROSITE" id="PS50801"/>
    </source>
</evidence>
<reference evidence="4" key="2">
    <citation type="submission" date="2020-09" db="EMBL/GenBank/DDBJ databases">
        <authorList>
            <person name="Sun Q."/>
            <person name="Ohkuma M."/>
        </authorList>
    </citation>
    <scope>NUCLEOTIDE SEQUENCE</scope>
    <source>
        <strain evidence="4">JCM 4490</strain>
    </source>
</reference>
<dbReference type="CDD" id="cd07043">
    <property type="entry name" value="STAS_anti-anti-sigma_factors"/>
    <property type="match status" value="1"/>
</dbReference>